<protein>
    <recommendedName>
        <fullName evidence="4">DUF4281 domain-containing protein</fullName>
    </recommendedName>
</protein>
<organism evidence="2 3">
    <name type="scientific">Salinimicrobium gaetbulicola</name>
    <dbReference type="NCBI Taxonomy" id="999702"/>
    <lineage>
        <taxon>Bacteria</taxon>
        <taxon>Pseudomonadati</taxon>
        <taxon>Bacteroidota</taxon>
        <taxon>Flavobacteriia</taxon>
        <taxon>Flavobacteriales</taxon>
        <taxon>Flavobacteriaceae</taxon>
        <taxon>Salinimicrobium</taxon>
    </lineage>
</organism>
<keyword evidence="1" id="KW-1133">Transmembrane helix</keyword>
<feature type="transmembrane region" description="Helical" evidence="1">
    <location>
        <begin position="110"/>
        <end position="131"/>
    </location>
</feature>
<evidence type="ECO:0000313" key="2">
    <source>
        <dbReference type="EMBL" id="MFD0976986.1"/>
    </source>
</evidence>
<sequence>METIVTIISIILLLPLLSVPVLLFIGIKKWKRPKVNFPTYLMIGLIITAVISGTFAWWADYSDQLLMIHYGYDFDAMNDTDRFENVVLQNLERVKQLEIGYFGIGWPLQAIMTFVFYSPFLVIVYLVGHLITKAKRKNKEHAPNNG</sequence>
<comment type="caution">
    <text evidence="2">The sequence shown here is derived from an EMBL/GenBank/DDBJ whole genome shotgun (WGS) entry which is preliminary data.</text>
</comment>
<dbReference type="RefSeq" id="WP_380738885.1">
    <property type="nucleotide sequence ID" value="NZ_JBHTJP010000035.1"/>
</dbReference>
<keyword evidence="3" id="KW-1185">Reference proteome</keyword>
<keyword evidence="1" id="KW-0812">Transmembrane</keyword>
<evidence type="ECO:0000313" key="3">
    <source>
        <dbReference type="Proteomes" id="UP001597100"/>
    </source>
</evidence>
<gene>
    <name evidence="2" type="ORF">ACFQ1G_09295</name>
</gene>
<feature type="transmembrane region" description="Helical" evidence="1">
    <location>
        <begin position="39"/>
        <end position="59"/>
    </location>
</feature>
<dbReference type="EMBL" id="JBHTJP010000035">
    <property type="protein sequence ID" value="MFD0976986.1"/>
    <property type="molecule type" value="Genomic_DNA"/>
</dbReference>
<feature type="transmembrane region" description="Helical" evidence="1">
    <location>
        <begin position="6"/>
        <end position="27"/>
    </location>
</feature>
<name>A0ABW3IG48_9FLAO</name>
<accession>A0ABW3IG48</accession>
<reference evidence="3" key="1">
    <citation type="journal article" date="2019" name="Int. J. Syst. Evol. Microbiol.">
        <title>The Global Catalogue of Microorganisms (GCM) 10K type strain sequencing project: providing services to taxonomists for standard genome sequencing and annotation.</title>
        <authorList>
            <consortium name="The Broad Institute Genomics Platform"/>
            <consortium name="The Broad Institute Genome Sequencing Center for Infectious Disease"/>
            <person name="Wu L."/>
            <person name="Ma J."/>
        </authorList>
    </citation>
    <scope>NUCLEOTIDE SEQUENCE [LARGE SCALE GENOMIC DNA]</scope>
    <source>
        <strain evidence="3">CCUG 60898</strain>
    </source>
</reference>
<proteinExistence type="predicted"/>
<evidence type="ECO:0008006" key="4">
    <source>
        <dbReference type="Google" id="ProtNLM"/>
    </source>
</evidence>
<keyword evidence="1" id="KW-0472">Membrane</keyword>
<evidence type="ECO:0000256" key="1">
    <source>
        <dbReference type="SAM" id="Phobius"/>
    </source>
</evidence>
<dbReference type="Proteomes" id="UP001597100">
    <property type="component" value="Unassembled WGS sequence"/>
</dbReference>